<keyword evidence="3" id="KW-1185">Reference proteome</keyword>
<dbReference type="AlphaFoldDB" id="A0A6A6GS46"/>
<accession>A0A6A6GS46</accession>
<evidence type="ECO:0000313" key="2">
    <source>
        <dbReference type="EMBL" id="KAF2228582.1"/>
    </source>
</evidence>
<sequence length="668" mass="74343">MGRRKKPRKEKVPKPDRPLHCLWPEEAIEELIAFLDYAGAEGFEKAQINESAAEHLSLCCHNGRYSSDQVMRKLHWLRQFFGPQDDRSRDLDRIYIERSSNLTWFNEGQKVKIAKRTSEIRKERGLAHMHSSRTLRSGSKQITESPGLASRLRSESRSTTGLSRGSRGPHGVTIHPPRRRSTTDGVGEYETNPSIDDSRGWPIKAEDTRSLFGSPTRRTVVTVEVPRASVAPAVPILASIPTGTLSLGSRSPQSSEIEEDREFDNENLAAPLTTIRSMTERNKCLERDLDELKRNFALDIDFWKARCHSVELECAEFKRSQDALAVKLEELLRSGGQTTVDEIVQMQSTVDKLQSKLAHRSEIARLMRPGSHSLDNETALWVAKRMGEAYRKLEEIFVTHDADVDWTRLTPQPGSLITPLMHRVVPTGTRSKAEVASALKLLRSQGITQKQFLQALSAAALVEWVFQASTATLTLDRYQGFCAPGTTSAYSKALAHVACKDSDFASNIDLDIHRDIIDEAAFKHFLEGKATDLGWKLQEAFEPLSARQDIADSTSATSDDEPSLGEQLAGVFTKSMEVQCRLRVSGRRFRCTWYSLGQATDPEHMTICGQKHSDAEGQSRVGLTLLPGINEILDETSGVGMSGFVDGCSGREPTACLVPAVVLCRNMP</sequence>
<feature type="compositionally biased region" description="Polar residues" evidence="1">
    <location>
        <begin position="132"/>
        <end position="144"/>
    </location>
</feature>
<dbReference type="EMBL" id="ML991908">
    <property type="protein sequence ID" value="KAF2228582.1"/>
    <property type="molecule type" value="Genomic_DNA"/>
</dbReference>
<reference evidence="2" key="1">
    <citation type="journal article" date="2020" name="Stud. Mycol.">
        <title>101 Dothideomycetes genomes: a test case for predicting lifestyles and emergence of pathogens.</title>
        <authorList>
            <person name="Haridas S."/>
            <person name="Albert R."/>
            <person name="Binder M."/>
            <person name="Bloem J."/>
            <person name="Labutti K."/>
            <person name="Salamov A."/>
            <person name="Andreopoulos B."/>
            <person name="Baker S."/>
            <person name="Barry K."/>
            <person name="Bills G."/>
            <person name="Bluhm B."/>
            <person name="Cannon C."/>
            <person name="Castanera R."/>
            <person name="Culley D."/>
            <person name="Daum C."/>
            <person name="Ezra D."/>
            <person name="Gonzalez J."/>
            <person name="Henrissat B."/>
            <person name="Kuo A."/>
            <person name="Liang C."/>
            <person name="Lipzen A."/>
            <person name="Lutzoni F."/>
            <person name="Magnuson J."/>
            <person name="Mondo S."/>
            <person name="Nolan M."/>
            <person name="Ohm R."/>
            <person name="Pangilinan J."/>
            <person name="Park H.-J."/>
            <person name="Ramirez L."/>
            <person name="Alfaro M."/>
            <person name="Sun H."/>
            <person name="Tritt A."/>
            <person name="Yoshinaga Y."/>
            <person name="Zwiers L.-H."/>
            <person name="Turgeon B."/>
            <person name="Goodwin S."/>
            <person name="Spatafora J."/>
            <person name="Crous P."/>
            <person name="Grigoriev I."/>
        </authorList>
    </citation>
    <scope>NUCLEOTIDE SEQUENCE</scope>
    <source>
        <strain evidence="2">Tuck. ex Michener</strain>
    </source>
</reference>
<evidence type="ECO:0000313" key="3">
    <source>
        <dbReference type="Proteomes" id="UP000800092"/>
    </source>
</evidence>
<organism evidence="2 3">
    <name type="scientific">Viridothelium virens</name>
    <name type="common">Speckled blister lichen</name>
    <name type="synonym">Trypethelium virens</name>
    <dbReference type="NCBI Taxonomy" id="1048519"/>
    <lineage>
        <taxon>Eukaryota</taxon>
        <taxon>Fungi</taxon>
        <taxon>Dikarya</taxon>
        <taxon>Ascomycota</taxon>
        <taxon>Pezizomycotina</taxon>
        <taxon>Dothideomycetes</taxon>
        <taxon>Dothideomycetes incertae sedis</taxon>
        <taxon>Trypetheliales</taxon>
        <taxon>Trypetheliaceae</taxon>
        <taxon>Viridothelium</taxon>
    </lineage>
</organism>
<evidence type="ECO:0000256" key="1">
    <source>
        <dbReference type="SAM" id="MobiDB-lite"/>
    </source>
</evidence>
<feature type="compositionally biased region" description="Low complexity" evidence="1">
    <location>
        <begin position="157"/>
        <end position="166"/>
    </location>
</feature>
<gene>
    <name evidence="2" type="ORF">EV356DRAFT_512710</name>
</gene>
<dbReference type="Proteomes" id="UP000800092">
    <property type="component" value="Unassembled WGS sequence"/>
</dbReference>
<dbReference type="OrthoDB" id="3927969at2759"/>
<proteinExistence type="predicted"/>
<feature type="region of interest" description="Disordered" evidence="1">
    <location>
        <begin position="123"/>
        <end position="202"/>
    </location>
</feature>
<protein>
    <submittedName>
        <fullName evidence="2">Uncharacterized protein</fullName>
    </submittedName>
</protein>
<name>A0A6A6GS46_VIRVR</name>